<proteinExistence type="predicted"/>
<dbReference type="OrthoDB" id="9154492at2"/>
<accession>A0A108UDF6</accession>
<comment type="caution">
    <text evidence="1">The sequence shown here is derived from an EMBL/GenBank/DDBJ whole genome shotgun (WGS) entry which is preliminary data.</text>
</comment>
<sequence>MTDVFRFIRDDEVLGWTVDPYFAYLASIEHRLDPALYAFVSDVDRYNLTSRKSLHDAWLRKLSLMPVDMHARASPMRLELEFLGPYHDRIFRLYYDDVLAYGLNQQLRTHHRNQDLLMHEFRLDEQGELLEHMFEFDDGLYLKVACQAMSFEEVMLEVEADDADRSD</sequence>
<organism evidence="1 2">
    <name type="scientific">Lysobacter capsici AZ78</name>
    <dbReference type="NCBI Taxonomy" id="1444315"/>
    <lineage>
        <taxon>Bacteria</taxon>
        <taxon>Pseudomonadati</taxon>
        <taxon>Pseudomonadota</taxon>
        <taxon>Gammaproteobacteria</taxon>
        <taxon>Lysobacterales</taxon>
        <taxon>Lysobacteraceae</taxon>
        <taxon>Lysobacter</taxon>
    </lineage>
</organism>
<protein>
    <submittedName>
        <fullName evidence="1">Uncharacterized protein</fullName>
    </submittedName>
</protein>
<reference evidence="1 2" key="1">
    <citation type="journal article" date="2014" name="Genome Announc.">
        <title>Draft Genome Sequence of Lysobacter capsici AZ78, a Bacterium Antagonistic to Plant-Pathogenic Oomycetes.</title>
        <authorList>
            <person name="Puopolo G."/>
            <person name="Sonego P."/>
            <person name="Engelen K."/>
            <person name="Pertot I."/>
        </authorList>
    </citation>
    <scope>NUCLEOTIDE SEQUENCE [LARGE SCALE GENOMIC DNA]</scope>
    <source>
        <strain evidence="1 2">AZ78</strain>
    </source>
</reference>
<dbReference type="EMBL" id="JAJA02000001">
    <property type="protein sequence ID" value="KWS06825.1"/>
    <property type="molecule type" value="Genomic_DNA"/>
</dbReference>
<evidence type="ECO:0000313" key="2">
    <source>
        <dbReference type="Proteomes" id="UP000023435"/>
    </source>
</evidence>
<name>A0A108UDF6_9GAMM</name>
<dbReference type="AlphaFoldDB" id="A0A108UDF6"/>
<dbReference type="Proteomes" id="UP000023435">
    <property type="component" value="Unassembled WGS sequence"/>
</dbReference>
<gene>
    <name evidence="1" type="ORF">AZ78_4383</name>
</gene>
<keyword evidence="2" id="KW-1185">Reference proteome</keyword>
<dbReference type="RefSeq" id="WP_036112815.1">
    <property type="nucleotide sequence ID" value="NZ_JAJA02000001.1"/>
</dbReference>
<evidence type="ECO:0000313" key="1">
    <source>
        <dbReference type="EMBL" id="KWS06825.1"/>
    </source>
</evidence>